<evidence type="ECO:0008006" key="3">
    <source>
        <dbReference type="Google" id="ProtNLM"/>
    </source>
</evidence>
<gene>
    <name evidence="1" type="ORF">SO694_00100044</name>
</gene>
<name>A0ABR1FN26_AURAN</name>
<evidence type="ECO:0000313" key="2">
    <source>
        <dbReference type="Proteomes" id="UP001363151"/>
    </source>
</evidence>
<protein>
    <recommendedName>
        <fullName evidence="3">VWFA domain-containing protein</fullName>
    </recommendedName>
</protein>
<sequence length="101" mass="11185">MTRWDELRETLIKLAHMLLVVDHADGFNVQFLNDPTWHEVHSKDQVESLFVGRSPRGTTPLGARLAPLLDGSWHPKGHGAETDLILIVMTDGSPSDVDFGA</sequence>
<organism evidence="1 2">
    <name type="scientific">Aureococcus anophagefferens</name>
    <name type="common">Harmful bloom alga</name>
    <dbReference type="NCBI Taxonomy" id="44056"/>
    <lineage>
        <taxon>Eukaryota</taxon>
        <taxon>Sar</taxon>
        <taxon>Stramenopiles</taxon>
        <taxon>Ochrophyta</taxon>
        <taxon>Pelagophyceae</taxon>
        <taxon>Pelagomonadales</taxon>
        <taxon>Pelagomonadaceae</taxon>
        <taxon>Aureococcus</taxon>
    </lineage>
</organism>
<comment type="caution">
    <text evidence="1">The sequence shown here is derived from an EMBL/GenBank/DDBJ whole genome shotgun (WGS) entry which is preliminary data.</text>
</comment>
<dbReference type="PANTHER" id="PTHR34706">
    <property type="entry name" value="SLR1338 PROTEIN"/>
    <property type="match status" value="1"/>
</dbReference>
<evidence type="ECO:0000313" key="1">
    <source>
        <dbReference type="EMBL" id="KAK7233813.1"/>
    </source>
</evidence>
<reference evidence="1 2" key="1">
    <citation type="submission" date="2024-03" db="EMBL/GenBank/DDBJ databases">
        <title>Aureococcus anophagefferens CCMP1851 and Kratosvirus quantuckense: Draft genome of a second virus-susceptible host strain in the model system.</title>
        <authorList>
            <person name="Chase E."/>
            <person name="Truchon A.R."/>
            <person name="Schepens W."/>
            <person name="Wilhelm S.W."/>
        </authorList>
    </citation>
    <scope>NUCLEOTIDE SEQUENCE [LARGE SCALE GENOMIC DNA]</scope>
    <source>
        <strain evidence="1 2">CCMP1851</strain>
    </source>
</reference>
<proteinExistence type="predicted"/>
<dbReference type="PANTHER" id="PTHR34706:SF1">
    <property type="entry name" value="VWFA DOMAIN-CONTAINING PROTEIN"/>
    <property type="match status" value="1"/>
</dbReference>
<keyword evidence="2" id="KW-1185">Reference proteome</keyword>
<accession>A0ABR1FN26</accession>
<dbReference type="Proteomes" id="UP001363151">
    <property type="component" value="Unassembled WGS sequence"/>
</dbReference>
<dbReference type="EMBL" id="JBBJCI010000355">
    <property type="protein sequence ID" value="KAK7233813.1"/>
    <property type="molecule type" value="Genomic_DNA"/>
</dbReference>